<dbReference type="RefSeq" id="WP_182807895.1">
    <property type="nucleotide sequence ID" value="NZ_JACJFM010000005.1"/>
</dbReference>
<evidence type="ECO:0000313" key="6">
    <source>
        <dbReference type="Proteomes" id="UP000565262"/>
    </source>
</evidence>
<feature type="domain" description="Periplasmic binding protein" evidence="4">
    <location>
        <begin position="28"/>
        <end position="290"/>
    </location>
</feature>
<name>A0A839IL45_9GAMM</name>
<reference evidence="5 6" key="1">
    <citation type="submission" date="2020-08" db="EMBL/GenBank/DDBJ databases">
        <title>Oceanospirillum sp. nov. isolated from marine sediment.</title>
        <authorList>
            <person name="Ji X."/>
        </authorList>
    </citation>
    <scope>NUCLEOTIDE SEQUENCE [LARGE SCALE GENOMIC DNA]</scope>
    <source>
        <strain evidence="5 6">D5</strain>
    </source>
</reference>
<dbReference type="AlphaFoldDB" id="A0A839IL45"/>
<dbReference type="Gene3D" id="3.40.50.2300">
    <property type="match status" value="2"/>
</dbReference>
<dbReference type="InterPro" id="IPR028082">
    <property type="entry name" value="Peripla_BP_I"/>
</dbReference>
<evidence type="ECO:0000313" key="5">
    <source>
        <dbReference type="EMBL" id="MBB1486113.1"/>
    </source>
</evidence>
<evidence type="ECO:0000256" key="1">
    <source>
        <dbReference type="ARBA" id="ARBA00004196"/>
    </source>
</evidence>
<accession>A0A839IL45</accession>
<gene>
    <name evidence="5" type="ORF">H4O21_05785</name>
</gene>
<organism evidence="5 6">
    <name type="scientific">Oceanospirillum sediminis</name>
    <dbReference type="NCBI Taxonomy" id="2760088"/>
    <lineage>
        <taxon>Bacteria</taxon>
        <taxon>Pseudomonadati</taxon>
        <taxon>Pseudomonadota</taxon>
        <taxon>Gammaproteobacteria</taxon>
        <taxon>Oceanospirillales</taxon>
        <taxon>Oceanospirillaceae</taxon>
        <taxon>Oceanospirillum</taxon>
    </lineage>
</organism>
<dbReference type="PANTHER" id="PTHR46847">
    <property type="entry name" value="D-ALLOSE-BINDING PERIPLASMIC PROTEIN-RELATED"/>
    <property type="match status" value="1"/>
</dbReference>
<dbReference type="InterPro" id="IPR025997">
    <property type="entry name" value="SBP_2_dom"/>
</dbReference>
<dbReference type="GO" id="GO:0030246">
    <property type="term" value="F:carbohydrate binding"/>
    <property type="evidence" value="ECO:0007669"/>
    <property type="project" value="UniProtKB-ARBA"/>
</dbReference>
<keyword evidence="6" id="KW-1185">Reference proteome</keyword>
<sequence length="331" mass="37959">MNSFSEQVRSPSQAVSQKYQQAPPVKLAVVYPAIQSSDYWLRSTAAFEARLKELRLPYELKTYYSRPSVDLSLQAEQLGDAIRWKPDYLIFTMDALRHRSMIERLLVRGKPKLILQNITTPFKQWRQKKPFLYVGFDHETGTRIMADRMHEILSQKKETDKKTRYLMLYFSRGYVSQMRGDTFVDQMNQRTDIEQVASYFTDGSRKKAYQATIATLSEHQDLDLIFACSTDIALGALDALREKNLVGKIMINGWGGGSSELAAIQNQELDMTVMRLNDDNGVAMAEAIRLDIEGKATQIPHIYSGDIHLIEKGVTETELKVLQKQAFRYSH</sequence>
<evidence type="ECO:0000256" key="2">
    <source>
        <dbReference type="ARBA" id="ARBA00007639"/>
    </source>
</evidence>
<dbReference type="SUPFAM" id="SSF53822">
    <property type="entry name" value="Periplasmic binding protein-like I"/>
    <property type="match status" value="1"/>
</dbReference>
<dbReference type="Pfam" id="PF13407">
    <property type="entry name" value="Peripla_BP_4"/>
    <property type="match status" value="1"/>
</dbReference>
<proteinExistence type="inferred from homology"/>
<comment type="similarity">
    <text evidence="2">Belongs to the bacterial solute-binding protein 2 family.</text>
</comment>
<comment type="caution">
    <text evidence="5">The sequence shown here is derived from an EMBL/GenBank/DDBJ whole genome shotgun (WGS) entry which is preliminary data.</text>
</comment>
<dbReference type="PANTHER" id="PTHR46847:SF1">
    <property type="entry name" value="D-ALLOSE-BINDING PERIPLASMIC PROTEIN-RELATED"/>
    <property type="match status" value="1"/>
</dbReference>
<keyword evidence="3" id="KW-0732">Signal</keyword>
<protein>
    <submittedName>
        <fullName evidence="5">Substrate-binding domain-containing protein</fullName>
    </submittedName>
</protein>
<evidence type="ECO:0000259" key="4">
    <source>
        <dbReference type="Pfam" id="PF13407"/>
    </source>
</evidence>
<evidence type="ECO:0000256" key="3">
    <source>
        <dbReference type="ARBA" id="ARBA00022729"/>
    </source>
</evidence>
<dbReference type="GO" id="GO:0055085">
    <property type="term" value="P:transmembrane transport"/>
    <property type="evidence" value="ECO:0007669"/>
    <property type="project" value="UniProtKB-ARBA"/>
</dbReference>
<dbReference type="Proteomes" id="UP000565262">
    <property type="component" value="Unassembled WGS sequence"/>
</dbReference>
<dbReference type="GO" id="GO:0030313">
    <property type="term" value="C:cell envelope"/>
    <property type="evidence" value="ECO:0007669"/>
    <property type="project" value="UniProtKB-SubCell"/>
</dbReference>
<dbReference type="EMBL" id="JACJFM010000005">
    <property type="protein sequence ID" value="MBB1486113.1"/>
    <property type="molecule type" value="Genomic_DNA"/>
</dbReference>
<comment type="subcellular location">
    <subcellularLocation>
        <location evidence="1">Cell envelope</location>
    </subcellularLocation>
</comment>